<reference evidence="2" key="2">
    <citation type="submission" date="2021-11" db="EMBL/GenBank/DDBJ databases">
        <authorList>
            <consortium name="Genoscope - CEA"/>
            <person name="William W."/>
        </authorList>
    </citation>
    <scope>NUCLEOTIDE SEQUENCE</scope>
</reference>
<protein>
    <submittedName>
        <fullName evidence="1">Uncharacterized protein</fullName>
    </submittedName>
</protein>
<evidence type="ECO:0000313" key="1">
    <source>
        <dbReference type="EMBL" id="CAE0688771.1"/>
    </source>
</evidence>
<reference evidence="1" key="1">
    <citation type="submission" date="2021-01" db="EMBL/GenBank/DDBJ databases">
        <authorList>
            <person name="Corre E."/>
            <person name="Pelletier E."/>
            <person name="Niang G."/>
            <person name="Scheremetjew M."/>
            <person name="Finn R."/>
            <person name="Kale V."/>
            <person name="Holt S."/>
            <person name="Cochrane G."/>
            <person name="Meng A."/>
            <person name="Brown T."/>
            <person name="Cohen L."/>
        </authorList>
    </citation>
    <scope>NUCLEOTIDE SEQUENCE</scope>
    <source>
        <strain evidence="1">CCMP1756</strain>
    </source>
</reference>
<organism evidence="1">
    <name type="scientific">Pelagomonas calceolata</name>
    <dbReference type="NCBI Taxonomy" id="35677"/>
    <lineage>
        <taxon>Eukaryota</taxon>
        <taxon>Sar</taxon>
        <taxon>Stramenopiles</taxon>
        <taxon>Ochrophyta</taxon>
        <taxon>Pelagophyceae</taxon>
        <taxon>Pelagomonadales</taxon>
        <taxon>Pelagomonadaceae</taxon>
        <taxon>Pelagomonas</taxon>
    </lineage>
</organism>
<dbReference type="InterPro" id="IPR029063">
    <property type="entry name" value="SAM-dependent_MTases_sf"/>
</dbReference>
<dbReference type="PANTHER" id="PTHR14614">
    <property type="entry name" value="HEPATOCELLULAR CARCINOMA-ASSOCIATED ANTIGEN"/>
    <property type="match status" value="1"/>
</dbReference>
<name>A0A7S3ZND5_9STRA</name>
<evidence type="ECO:0000313" key="2">
    <source>
        <dbReference type="EMBL" id="CAH0380278.1"/>
    </source>
</evidence>
<keyword evidence="3" id="KW-1185">Reference proteome</keyword>
<sequence length="408" mass="43735">MAGYVSRTYSSALSPTVQLLTNYLKQDAAVIKGRRCVVIGADAAYAPVKNAGAKSVAIFADCRKALTGYALADAVIVVGDLEAKDAHAAVSVIRAFARQKDAPVVIALSASMRRRLRSMLDTFETVSDGDVLVLRATTDEEDPLYREASLLKYAPEQGLPILIRQSPKGADGLGGVVWPGAIALARYLAPDMTPKTRIFELGCGTGFLGLALRAAGAGHVTLTDEFVELACANASLTEEGSDAPIIVRRVRWGCDEDAEDDPPPAKEYMWDPDVRKGILPHEPTATEKNLKELPQENAWREFIVGAELTPMVDGHVSLVKEIKRRLEHAVARGLEATAFIAMAAAESEKCATSSFLREAKKDLKIVHIKKDVPNVKEGEIDGLDCSLADGGDVVWVAELGLMPAATTA</sequence>
<dbReference type="EMBL" id="HBIW01005132">
    <property type="protein sequence ID" value="CAE0688771.1"/>
    <property type="molecule type" value="Transcribed_RNA"/>
</dbReference>
<dbReference type="CDD" id="cd02440">
    <property type="entry name" value="AdoMet_MTases"/>
    <property type="match status" value="1"/>
</dbReference>
<evidence type="ECO:0000313" key="3">
    <source>
        <dbReference type="Proteomes" id="UP000789595"/>
    </source>
</evidence>
<dbReference type="EMBL" id="CAKKNE010000006">
    <property type="protein sequence ID" value="CAH0380278.1"/>
    <property type="molecule type" value="Genomic_DNA"/>
</dbReference>
<dbReference type="InterPro" id="IPR019410">
    <property type="entry name" value="Methyltransf_16"/>
</dbReference>
<dbReference type="SUPFAM" id="SSF53335">
    <property type="entry name" value="S-adenosyl-L-methionine-dependent methyltransferases"/>
    <property type="match status" value="1"/>
</dbReference>
<dbReference type="Pfam" id="PF10294">
    <property type="entry name" value="Methyltransf_16"/>
    <property type="match status" value="1"/>
</dbReference>
<accession>A0A7S3ZND5</accession>
<dbReference type="AlphaFoldDB" id="A0A7S3ZND5"/>
<proteinExistence type="predicted"/>
<dbReference type="Gene3D" id="3.40.50.150">
    <property type="entry name" value="Vaccinia Virus protein VP39"/>
    <property type="match status" value="1"/>
</dbReference>
<gene>
    <name evidence="1" type="ORF">PCAL00307_LOCUS4205</name>
    <name evidence="2" type="ORF">PECAL_6P19200</name>
</gene>
<dbReference type="Proteomes" id="UP000789595">
    <property type="component" value="Unassembled WGS sequence"/>
</dbReference>
<dbReference type="OrthoDB" id="407325at2759"/>